<dbReference type="Gramene" id="TraesCS7A02G487400.1">
    <property type="protein sequence ID" value="TraesCS7A02G487400.1"/>
    <property type="gene ID" value="TraesCS7A02G487400"/>
</dbReference>
<keyword evidence="4" id="KW-1185">Reference proteome</keyword>
<dbReference type="InterPro" id="IPR001236">
    <property type="entry name" value="Lactate/malate_DH_N"/>
</dbReference>
<dbReference type="Gene3D" id="3.40.50.720">
    <property type="entry name" value="NAD(P)-binding Rossmann-like Domain"/>
    <property type="match status" value="1"/>
</dbReference>
<dbReference type="Gramene" id="TraesNOR7A03G04050570.1">
    <property type="protein sequence ID" value="TraesNOR7A03G04050570.1"/>
    <property type="gene ID" value="TraesNOR7A03G04050570"/>
</dbReference>
<dbReference type="RefSeq" id="XP_044424852.1">
    <property type="nucleotide sequence ID" value="XM_044568917.1"/>
</dbReference>
<name>A0A3B6RM73_WHEAT</name>
<dbReference type="AlphaFoldDB" id="A0A3B6RM73"/>
<evidence type="ECO:0000256" key="1">
    <source>
        <dbReference type="SAM" id="MobiDB-lite"/>
    </source>
</evidence>
<dbReference type="STRING" id="4565.A0A3B6RM73"/>
<evidence type="ECO:0000313" key="4">
    <source>
        <dbReference type="Proteomes" id="UP000019116"/>
    </source>
</evidence>
<dbReference type="Pfam" id="PF00056">
    <property type="entry name" value="Ldh_1_N"/>
    <property type="match status" value="1"/>
</dbReference>
<dbReference type="OrthoDB" id="10412426at2759"/>
<dbReference type="SMR" id="A0A3B6RM73"/>
<dbReference type="Gramene" id="TraesWEE_scaffold_036375_01G000400.1">
    <property type="protein sequence ID" value="TraesWEE_scaffold_036375_01G000400.1"/>
    <property type="gene ID" value="TraesWEE_scaffold_036375_01G000400"/>
</dbReference>
<dbReference type="Gramene" id="TraesLAC7A03G03961090.1">
    <property type="protein sequence ID" value="TraesLAC7A03G03961090.1"/>
    <property type="gene ID" value="TraesLAC7A03G03961090"/>
</dbReference>
<evidence type="ECO:0000313" key="3">
    <source>
        <dbReference type="EnsemblPlants" id="TraesCS7A02G487400.1"/>
    </source>
</evidence>
<dbReference type="Gramene" id="TraesARI7A03G03981650.1">
    <property type="protein sequence ID" value="TraesARI7A03G03981650.1"/>
    <property type="gene ID" value="TraesARI7A03G03981650"/>
</dbReference>
<organism evidence="3">
    <name type="scientific">Triticum aestivum</name>
    <name type="common">Wheat</name>
    <dbReference type="NCBI Taxonomy" id="4565"/>
    <lineage>
        <taxon>Eukaryota</taxon>
        <taxon>Viridiplantae</taxon>
        <taxon>Streptophyta</taxon>
        <taxon>Embryophyta</taxon>
        <taxon>Tracheophyta</taxon>
        <taxon>Spermatophyta</taxon>
        <taxon>Magnoliopsida</taxon>
        <taxon>Liliopsida</taxon>
        <taxon>Poales</taxon>
        <taxon>Poaceae</taxon>
        <taxon>BOP clade</taxon>
        <taxon>Pooideae</taxon>
        <taxon>Triticodae</taxon>
        <taxon>Triticeae</taxon>
        <taxon>Triticinae</taxon>
        <taxon>Triticum</taxon>
    </lineage>
</organism>
<sequence>MLPSSCLGVSCVAPGLPTPASTPPPIPAPEIRCRHHWLLAVVPAAAHRDGGNSREGRGGGWGRDSGGVHCRDEVRRVVAVVGRTDPGCGRPHPQLPRGGAHHHPLRHGEGHQSMSSLSSRSFILRSLVSQDWTALLFQHAAAFLRRVCIVSGADAAVTKNYDLVIVTAGARQIPGENRLNLLQTNVPLYRKIVPSVAEHSLEALLLVVSTRRRAHLRRLETLQLLGQPRHRLRHQPRLLPLQVPYRQSTSTSTSRTCRMITGIGGGAHLNLKRVEKAGVLCSEDSNYD</sequence>
<accession>A0A3B6RM73</accession>
<dbReference type="PaxDb" id="4565-Traes_7AL_9A605560C.1"/>
<dbReference type="PANTHER" id="PTHR43128">
    <property type="entry name" value="L-2-HYDROXYCARBOXYLATE DEHYDROGENASE (NAD(P)(+))"/>
    <property type="match status" value="1"/>
</dbReference>
<feature type="region of interest" description="Disordered" evidence="1">
    <location>
        <begin position="83"/>
        <end position="113"/>
    </location>
</feature>
<dbReference type="Gramene" id="TraesMAC7A03G04005110.1">
    <property type="protein sequence ID" value="TraesMAC7A03G04005110.1"/>
    <property type="gene ID" value="TraesMAC7A03G04005110"/>
</dbReference>
<dbReference type="InterPro" id="IPR036291">
    <property type="entry name" value="NAD(P)-bd_dom_sf"/>
</dbReference>
<dbReference type="GO" id="GO:0042867">
    <property type="term" value="P:pyruvate catabolic process"/>
    <property type="evidence" value="ECO:0000318"/>
    <property type="project" value="GO_Central"/>
</dbReference>
<reference evidence="3" key="2">
    <citation type="submission" date="2018-10" db="UniProtKB">
        <authorList>
            <consortium name="EnsemblPlants"/>
        </authorList>
    </citation>
    <scope>IDENTIFICATION</scope>
</reference>
<dbReference type="GO" id="GO:0004459">
    <property type="term" value="F:L-lactate dehydrogenase (NAD+) activity"/>
    <property type="evidence" value="ECO:0000318"/>
    <property type="project" value="GO_Central"/>
</dbReference>
<dbReference type="GO" id="GO:0006089">
    <property type="term" value="P:lactate metabolic process"/>
    <property type="evidence" value="ECO:0000318"/>
    <property type="project" value="GO_Central"/>
</dbReference>
<dbReference type="Gramene" id="TraesLDM7A03G04010470.1">
    <property type="protein sequence ID" value="TraesLDM7A03G04010470.1"/>
    <property type="gene ID" value="TraesLDM7A03G04010470"/>
</dbReference>
<reference evidence="3" key="1">
    <citation type="submission" date="2018-08" db="EMBL/GenBank/DDBJ databases">
        <authorList>
            <person name="Rossello M."/>
        </authorList>
    </citation>
    <scope>NUCLEOTIDE SEQUENCE [LARGE SCALE GENOMIC DNA]</scope>
    <source>
        <strain evidence="3">cv. Chinese Spring</strain>
    </source>
</reference>
<evidence type="ECO:0000259" key="2">
    <source>
        <dbReference type="Pfam" id="PF00056"/>
    </source>
</evidence>
<dbReference type="GeneID" id="123149284"/>
<dbReference type="EnsemblPlants" id="TraesCS7A02G487400.1">
    <property type="protein sequence ID" value="TraesCS7A02G487400.1"/>
    <property type="gene ID" value="TraesCS7A02G487400"/>
</dbReference>
<dbReference type="PANTHER" id="PTHR43128:SF24">
    <property type="entry name" value="LACTATE_MALATE DEHYDROGENASE N-TERMINAL DOMAIN-CONTAINING PROTEIN"/>
    <property type="match status" value="1"/>
</dbReference>
<dbReference type="SUPFAM" id="SSF51735">
    <property type="entry name" value="NAD(P)-binding Rossmann-fold domains"/>
    <property type="match status" value="1"/>
</dbReference>
<dbReference type="Gramene" id="TraesCS7A03G1180200.1">
    <property type="protein sequence ID" value="TraesCS7A03G1180200.1.CDS"/>
    <property type="gene ID" value="TraesCS7A03G1180200"/>
</dbReference>
<protein>
    <recommendedName>
        <fullName evidence="2">Lactate/malate dehydrogenase N-terminal domain-containing protein</fullName>
    </recommendedName>
</protein>
<dbReference type="Gramene" id="TraesKAR7A01G0431470.1">
    <property type="protein sequence ID" value="cds.TraesKAR7A01G0431470.1"/>
    <property type="gene ID" value="TraesKAR7A01G0431470"/>
</dbReference>
<dbReference type="Proteomes" id="UP000019116">
    <property type="component" value="Chromosome 7A"/>
</dbReference>
<dbReference type="Gramene" id="TraesCLE_scaffold_035345_01G000500.1">
    <property type="protein sequence ID" value="TraesCLE_scaffold_035345_01G000500.1"/>
    <property type="gene ID" value="TraesCLE_scaffold_035345_01G000500"/>
</dbReference>
<gene>
    <name evidence="3" type="primary">LOC123149284</name>
</gene>
<proteinExistence type="predicted"/>
<feature type="domain" description="Lactate/malate dehydrogenase N-terminal" evidence="2">
    <location>
        <begin position="137"/>
        <end position="209"/>
    </location>
</feature>